<gene>
    <name evidence="2" type="ORF">JOF39_002134</name>
</gene>
<evidence type="ECO:0000313" key="3">
    <source>
        <dbReference type="Proteomes" id="UP001195422"/>
    </source>
</evidence>
<organism evidence="2 3">
    <name type="scientific">Glutamicibacter protophormiae</name>
    <name type="common">Brevibacterium protophormiae</name>
    <dbReference type="NCBI Taxonomy" id="37930"/>
    <lineage>
        <taxon>Bacteria</taxon>
        <taxon>Bacillati</taxon>
        <taxon>Actinomycetota</taxon>
        <taxon>Actinomycetes</taxon>
        <taxon>Micrococcales</taxon>
        <taxon>Micrococcaceae</taxon>
        <taxon>Glutamicibacter</taxon>
    </lineage>
</organism>
<comment type="caution">
    <text evidence="2">The sequence shown here is derived from an EMBL/GenBank/DDBJ whole genome shotgun (WGS) entry which is preliminary data.</text>
</comment>
<protein>
    <submittedName>
        <fullName evidence="2">Uncharacterized protein</fullName>
    </submittedName>
</protein>
<keyword evidence="1" id="KW-0472">Membrane</keyword>
<accession>A0ABS4XRA6</accession>
<dbReference type="RefSeq" id="WP_188949178.1">
    <property type="nucleotide sequence ID" value="NZ_BMPH01000012.1"/>
</dbReference>
<keyword evidence="1" id="KW-0812">Transmembrane</keyword>
<dbReference type="EMBL" id="JAGIOJ010000001">
    <property type="protein sequence ID" value="MBP2399053.1"/>
    <property type="molecule type" value="Genomic_DNA"/>
</dbReference>
<keyword evidence="3" id="KW-1185">Reference proteome</keyword>
<keyword evidence="1" id="KW-1133">Transmembrane helix</keyword>
<reference evidence="2 3" key="1">
    <citation type="submission" date="2021-03" db="EMBL/GenBank/DDBJ databases">
        <title>Sequencing the genomes of 1000 actinobacteria strains.</title>
        <authorList>
            <person name="Klenk H.-P."/>
        </authorList>
    </citation>
    <scope>NUCLEOTIDE SEQUENCE [LARGE SCALE GENOMIC DNA]</scope>
    <source>
        <strain evidence="2 3">DSM 20168</strain>
    </source>
</reference>
<dbReference type="Proteomes" id="UP001195422">
    <property type="component" value="Unassembled WGS sequence"/>
</dbReference>
<evidence type="ECO:0000313" key="2">
    <source>
        <dbReference type="EMBL" id="MBP2399053.1"/>
    </source>
</evidence>
<feature type="transmembrane region" description="Helical" evidence="1">
    <location>
        <begin position="55"/>
        <end position="84"/>
    </location>
</feature>
<name>A0ABS4XRA6_GLUPR</name>
<proteinExistence type="predicted"/>
<evidence type="ECO:0000256" key="1">
    <source>
        <dbReference type="SAM" id="Phobius"/>
    </source>
</evidence>
<feature type="transmembrane region" description="Helical" evidence="1">
    <location>
        <begin position="96"/>
        <end position="119"/>
    </location>
</feature>
<sequence length="165" mass="16967">MMRQRARALSTMGKQLFWSAAGLGALCGAAAAVAILGPAAYWTGSQGDVDTAYLLNFLATILPIAMLSGIGVGILSWAATYAAVGILEVRRPEATALHQAAAGAAGSMAGGLLPALVIFPSVLAEEPNFGIIYGLVFGLMALCFILAFGTLLALNRTDVRQRPGT</sequence>
<feature type="transmembrane region" description="Helical" evidence="1">
    <location>
        <begin position="131"/>
        <end position="154"/>
    </location>
</feature>